<feature type="domain" description="TonB-dependent receptor plug" evidence="12">
    <location>
        <begin position="129"/>
        <end position="243"/>
    </location>
</feature>
<evidence type="ECO:0000313" key="13">
    <source>
        <dbReference type="EMBL" id="KCZ54761.1"/>
    </source>
</evidence>
<keyword evidence="6 8" id="KW-0472">Membrane</keyword>
<name>A0A062U358_9PROT</name>
<accession>A0A062U358</accession>
<evidence type="ECO:0000256" key="2">
    <source>
        <dbReference type="ARBA" id="ARBA00022448"/>
    </source>
</evidence>
<keyword evidence="14" id="KW-1185">Reference proteome</keyword>
<evidence type="ECO:0000256" key="4">
    <source>
        <dbReference type="ARBA" id="ARBA00022692"/>
    </source>
</evidence>
<comment type="similarity">
    <text evidence="8 9">Belongs to the TonB-dependent receptor family.</text>
</comment>
<keyword evidence="2 8" id="KW-0813">Transport</keyword>
<dbReference type="Gene3D" id="2.40.170.20">
    <property type="entry name" value="TonB-dependent receptor, beta-barrel domain"/>
    <property type="match status" value="1"/>
</dbReference>
<comment type="caution">
    <text evidence="13">The sequence shown here is derived from an EMBL/GenBank/DDBJ whole genome shotgun (WGS) entry which is preliminary data.</text>
</comment>
<evidence type="ECO:0000313" key="14">
    <source>
        <dbReference type="Proteomes" id="UP000027037"/>
    </source>
</evidence>
<feature type="region of interest" description="Disordered" evidence="10">
    <location>
        <begin position="89"/>
        <end position="109"/>
    </location>
</feature>
<proteinExistence type="inferred from homology"/>
<evidence type="ECO:0000256" key="7">
    <source>
        <dbReference type="ARBA" id="ARBA00023237"/>
    </source>
</evidence>
<gene>
    <name evidence="13" type="ORF">HY29_13260</name>
</gene>
<dbReference type="PANTHER" id="PTHR47234">
    <property type="match status" value="1"/>
</dbReference>
<dbReference type="GO" id="GO:0009279">
    <property type="term" value="C:cell outer membrane"/>
    <property type="evidence" value="ECO:0007669"/>
    <property type="project" value="UniProtKB-SubCell"/>
</dbReference>
<keyword evidence="7 8" id="KW-0998">Cell outer membrane</keyword>
<reference evidence="13 14" key="1">
    <citation type="journal article" date="2014" name="Antonie Van Leeuwenhoek">
        <title>Hyphomonas beringensis sp. nov. and Hyphomonas chukchiensis sp. nov., isolated from surface seawater of the Bering Sea and Chukchi Sea.</title>
        <authorList>
            <person name="Li C."/>
            <person name="Lai Q."/>
            <person name="Li G."/>
            <person name="Dong C."/>
            <person name="Wang J."/>
            <person name="Liao Y."/>
            <person name="Shao Z."/>
        </authorList>
    </citation>
    <scope>NUCLEOTIDE SEQUENCE [LARGE SCALE GENOMIC DNA]</scope>
    <source>
        <strain evidence="13 14">25B14_1</strain>
    </source>
</reference>
<dbReference type="PANTHER" id="PTHR47234:SF2">
    <property type="entry name" value="TONB-DEPENDENT RECEPTOR"/>
    <property type="match status" value="1"/>
</dbReference>
<evidence type="ECO:0000259" key="11">
    <source>
        <dbReference type="Pfam" id="PF00593"/>
    </source>
</evidence>
<evidence type="ECO:0000256" key="6">
    <source>
        <dbReference type="ARBA" id="ARBA00023136"/>
    </source>
</evidence>
<evidence type="ECO:0000256" key="5">
    <source>
        <dbReference type="ARBA" id="ARBA00023077"/>
    </source>
</evidence>
<protein>
    <recommendedName>
        <fullName evidence="15">TonB-dependent receptor</fullName>
    </recommendedName>
</protein>
<dbReference type="AlphaFoldDB" id="A0A062U358"/>
<evidence type="ECO:0000256" key="10">
    <source>
        <dbReference type="SAM" id="MobiDB-lite"/>
    </source>
</evidence>
<dbReference type="Pfam" id="PF07715">
    <property type="entry name" value="Plug"/>
    <property type="match status" value="1"/>
</dbReference>
<dbReference type="InterPro" id="IPR037066">
    <property type="entry name" value="Plug_dom_sf"/>
</dbReference>
<dbReference type="Gene3D" id="2.170.130.10">
    <property type="entry name" value="TonB-dependent receptor, plug domain"/>
    <property type="match status" value="1"/>
</dbReference>
<dbReference type="InterPro" id="IPR039426">
    <property type="entry name" value="TonB-dep_rcpt-like"/>
</dbReference>
<dbReference type="InterPro" id="IPR000531">
    <property type="entry name" value="Beta-barrel_TonB"/>
</dbReference>
<keyword evidence="3 8" id="KW-1134">Transmembrane beta strand</keyword>
<dbReference type="PATRIC" id="fig|1280946.3.peg.1661"/>
<organism evidence="13 14">
    <name type="scientific">Hyphomonas beringensis</name>
    <dbReference type="NCBI Taxonomy" id="1280946"/>
    <lineage>
        <taxon>Bacteria</taxon>
        <taxon>Pseudomonadati</taxon>
        <taxon>Pseudomonadota</taxon>
        <taxon>Alphaproteobacteria</taxon>
        <taxon>Hyphomonadales</taxon>
        <taxon>Hyphomonadaceae</taxon>
        <taxon>Hyphomonas</taxon>
    </lineage>
</organism>
<comment type="subcellular location">
    <subcellularLocation>
        <location evidence="1 8">Cell outer membrane</location>
        <topology evidence="1 8">Multi-pass membrane protein</topology>
    </subcellularLocation>
</comment>
<evidence type="ECO:0000256" key="8">
    <source>
        <dbReference type="PROSITE-ProRule" id="PRU01360"/>
    </source>
</evidence>
<dbReference type="Proteomes" id="UP000027037">
    <property type="component" value="Unassembled WGS sequence"/>
</dbReference>
<feature type="domain" description="TonB-dependent receptor-like beta-barrel" evidence="11">
    <location>
        <begin position="482"/>
        <end position="962"/>
    </location>
</feature>
<keyword evidence="4 8" id="KW-0812">Transmembrane</keyword>
<dbReference type="InterPro" id="IPR012910">
    <property type="entry name" value="Plug_dom"/>
</dbReference>
<evidence type="ECO:0008006" key="15">
    <source>
        <dbReference type="Google" id="ProtNLM"/>
    </source>
</evidence>
<keyword evidence="5 9" id="KW-0798">TonB box</keyword>
<evidence type="ECO:0000256" key="1">
    <source>
        <dbReference type="ARBA" id="ARBA00004571"/>
    </source>
</evidence>
<evidence type="ECO:0000259" key="12">
    <source>
        <dbReference type="Pfam" id="PF07715"/>
    </source>
</evidence>
<dbReference type="SUPFAM" id="SSF56935">
    <property type="entry name" value="Porins"/>
    <property type="match status" value="1"/>
</dbReference>
<dbReference type="eggNOG" id="COG4206">
    <property type="taxonomic scope" value="Bacteria"/>
</dbReference>
<dbReference type="EMBL" id="AWFF01000034">
    <property type="protein sequence ID" value="KCZ54761.1"/>
    <property type="molecule type" value="Genomic_DNA"/>
</dbReference>
<sequence>MAAFCQDLISEFYGLSPPHYSFGTFASQTATGAAVPEIGALASCECHQGGHMSSFMKPYRTPRRTGLVAGASASAIILSIGLAGPSYAQVSPTAEDATPTSTPEAAGEAERTFEAVTVTGSRIARSGYESPTPLTVLGEEEINARAPANVADFVNEIPSVVGSATPGTSNLSISSGTAGLNSINLRSLGANRTLVLLDGQRSVGSIITGAVDVNTFPQGLIKNVEIVTGGASAAYGSDAVSGVINFILDKEYEGFKGSVEGGQTTYGDDTAYRVNLTAGTAFGNDRGHAIFNAELTDREGIYGIPRDWNNNGNYIINSPYYTPGSGMPERLRVRHGGLSIATPGGLIVNTDLRGTYFGVGGSVNQLAYGETRDPWMVGGDWQYTQTNDKQSLHADERRKGLFGRVSWDLTDNIEVYAQASWNKHASLGWTGVQANQGNVVIQSDNAFIPESVRQQLDDLGISQFRMGTTNADIPLRKTDNEREVTRYVIGAEGNFDMFQRNWNWDAYFQRGETDATVMARDITNNARLAMAQDAVFDPNTGDIVCRSTLTDPTNGCIPFNRMGIGVNSQAAVDYIIGNPYRDDHFEQDVFAANIAGDLMEIWAGTVSVAAGLEHRREEVSGYVPEEYQSGWFVGNYKPSFGSYDVTEGYVETLIPLAEGLNFNGAIRGTDYSTSGYVTTWKAGLTYEPIPDVLFRVTRSRDIRAPNLAELFQAGSTRTNNLVDPFNGNQVVQFRETVTGNQALDPEEADQWNLGFVLQPRYIPGLSFSADYYTIEINGSIGSVDAQTIVDRCYEGAEEYCAAIVRGQTAGGASAIESVSVSPFNFATVKARGVDLEATYRLSMDDLVDSWEGDMIFRFMGTHYLENYVNNGIDTPTDTVGQNIGDGPPDWLYRMSATYDADPWSIQLAARAISEGVYNNSFIECTSGCPVSTADNRTINNNHIDGAFYVDLSMNYRMQIGGAEVNPFFRVTNLLNEDPAIVAYGPGGSAYGSPSTNQGLYDYLGRTFRVGFRFNFN</sequence>
<dbReference type="Pfam" id="PF00593">
    <property type="entry name" value="TonB_dep_Rec_b-barrel"/>
    <property type="match status" value="1"/>
</dbReference>
<dbReference type="PROSITE" id="PS52016">
    <property type="entry name" value="TONB_DEPENDENT_REC_3"/>
    <property type="match status" value="1"/>
</dbReference>
<evidence type="ECO:0000256" key="9">
    <source>
        <dbReference type="RuleBase" id="RU003357"/>
    </source>
</evidence>
<dbReference type="STRING" id="1280946.HY29_13260"/>
<feature type="compositionally biased region" description="Polar residues" evidence="10">
    <location>
        <begin position="89"/>
        <end position="103"/>
    </location>
</feature>
<evidence type="ECO:0000256" key="3">
    <source>
        <dbReference type="ARBA" id="ARBA00022452"/>
    </source>
</evidence>
<dbReference type="InterPro" id="IPR036942">
    <property type="entry name" value="Beta-barrel_TonB_sf"/>
</dbReference>